<comment type="similarity">
    <text evidence="1 2">Belongs to the anti-sigma-factor antagonist family.</text>
</comment>
<name>A0A1L9QUM7_9CYAN</name>
<accession>A0A1L9QUM7</accession>
<dbReference type="CDD" id="cd07043">
    <property type="entry name" value="STAS_anti-anti-sigma_factors"/>
    <property type="match status" value="1"/>
</dbReference>
<dbReference type="STRING" id="1925591.BI308_06890"/>
<dbReference type="Proteomes" id="UP000183940">
    <property type="component" value="Unassembled WGS sequence"/>
</dbReference>
<gene>
    <name evidence="4" type="ORF">BI308_06890</name>
</gene>
<dbReference type="PROSITE" id="PS50801">
    <property type="entry name" value="STAS"/>
    <property type="match status" value="1"/>
</dbReference>
<reference evidence="4" key="1">
    <citation type="submission" date="2016-10" db="EMBL/GenBank/DDBJ databases">
        <title>CRISPR-Cas defence system in Roseofilum reptotaenium: evidence of a bacteriophage-cyanobacterium arms race in the coral black band disease.</title>
        <authorList>
            <person name="Buerger P."/>
            <person name="Wood-Charlson E.M."/>
            <person name="Weynberg K.D."/>
            <person name="Willis B."/>
            <person name="Van Oppen M.J."/>
        </authorList>
    </citation>
    <scope>NUCLEOTIDE SEQUENCE [LARGE SCALE GENOMIC DNA]</scope>
    <source>
        <strain evidence="4">AO1-A</strain>
    </source>
</reference>
<dbReference type="AlphaFoldDB" id="A0A1L9QUM7"/>
<proteinExistence type="inferred from homology"/>
<dbReference type="InterPro" id="IPR036513">
    <property type="entry name" value="STAS_dom_sf"/>
</dbReference>
<evidence type="ECO:0000313" key="4">
    <source>
        <dbReference type="EMBL" id="OJJ26332.1"/>
    </source>
</evidence>
<keyword evidence="5" id="KW-1185">Reference proteome</keyword>
<sequence>MTSTAMGQFTVLHPQGSFDAQRGEQISRQIEEISSQMSILCLDLAGVGFMDSAGLGKLVHGLKAARQQGCRLVLCNIPGQVKLILDIARLEGVFEIYPSYEKVLEVFQPDQLMALSAV</sequence>
<dbReference type="InterPro" id="IPR002645">
    <property type="entry name" value="STAS_dom"/>
</dbReference>
<dbReference type="PANTHER" id="PTHR33495">
    <property type="entry name" value="ANTI-SIGMA FACTOR ANTAGONIST TM_1081-RELATED-RELATED"/>
    <property type="match status" value="1"/>
</dbReference>
<dbReference type="GO" id="GO:0043856">
    <property type="term" value="F:anti-sigma factor antagonist activity"/>
    <property type="evidence" value="ECO:0007669"/>
    <property type="project" value="InterPro"/>
</dbReference>
<dbReference type="Gene3D" id="3.30.750.24">
    <property type="entry name" value="STAS domain"/>
    <property type="match status" value="1"/>
</dbReference>
<comment type="caution">
    <text evidence="4">The sequence shown here is derived from an EMBL/GenBank/DDBJ whole genome shotgun (WGS) entry which is preliminary data.</text>
</comment>
<feature type="domain" description="STAS" evidence="3">
    <location>
        <begin position="1"/>
        <end position="107"/>
    </location>
</feature>
<dbReference type="SUPFAM" id="SSF52091">
    <property type="entry name" value="SpoIIaa-like"/>
    <property type="match status" value="1"/>
</dbReference>
<dbReference type="PANTHER" id="PTHR33495:SF2">
    <property type="entry name" value="ANTI-SIGMA FACTOR ANTAGONIST TM_1081-RELATED"/>
    <property type="match status" value="1"/>
</dbReference>
<dbReference type="InterPro" id="IPR003658">
    <property type="entry name" value="Anti-sigma_ant"/>
</dbReference>
<organism evidence="4 5">
    <name type="scientific">Roseofilum reptotaenium AO1-A</name>
    <dbReference type="NCBI Taxonomy" id="1925591"/>
    <lineage>
        <taxon>Bacteria</taxon>
        <taxon>Bacillati</taxon>
        <taxon>Cyanobacteriota</taxon>
        <taxon>Cyanophyceae</taxon>
        <taxon>Desertifilales</taxon>
        <taxon>Desertifilaceae</taxon>
        <taxon>Roseofilum</taxon>
    </lineage>
</organism>
<dbReference type="EMBL" id="MLAW01000008">
    <property type="protein sequence ID" value="OJJ26332.1"/>
    <property type="molecule type" value="Genomic_DNA"/>
</dbReference>
<evidence type="ECO:0000313" key="5">
    <source>
        <dbReference type="Proteomes" id="UP000183940"/>
    </source>
</evidence>
<evidence type="ECO:0000259" key="3">
    <source>
        <dbReference type="PROSITE" id="PS50801"/>
    </source>
</evidence>
<protein>
    <recommendedName>
        <fullName evidence="2">Anti-sigma factor antagonist</fullName>
    </recommendedName>
</protein>
<evidence type="ECO:0000256" key="2">
    <source>
        <dbReference type="RuleBase" id="RU003749"/>
    </source>
</evidence>
<dbReference type="Pfam" id="PF01740">
    <property type="entry name" value="STAS"/>
    <property type="match status" value="1"/>
</dbReference>
<evidence type="ECO:0000256" key="1">
    <source>
        <dbReference type="ARBA" id="ARBA00009013"/>
    </source>
</evidence>
<dbReference type="NCBIfam" id="TIGR00377">
    <property type="entry name" value="ant_ant_sig"/>
    <property type="match status" value="1"/>
</dbReference>